<dbReference type="Gene3D" id="3.40.710.10">
    <property type="entry name" value="DD-peptidase/beta-lactamase superfamily"/>
    <property type="match status" value="2"/>
</dbReference>
<dbReference type="Pfam" id="PF02113">
    <property type="entry name" value="Peptidase_S13"/>
    <property type="match status" value="2"/>
</dbReference>
<proteinExistence type="inferred from homology"/>
<evidence type="ECO:0000256" key="1">
    <source>
        <dbReference type="ARBA" id="ARBA00006096"/>
    </source>
</evidence>
<dbReference type="PANTHER" id="PTHR30023:SF0">
    <property type="entry name" value="PENICILLIN-SENSITIVE CARBOXYPEPTIDASE A"/>
    <property type="match status" value="1"/>
</dbReference>
<comment type="similarity">
    <text evidence="1">Belongs to the peptidase S13 family.</text>
</comment>
<dbReference type="GO" id="GO:0006508">
    <property type="term" value="P:proteolysis"/>
    <property type="evidence" value="ECO:0007669"/>
    <property type="project" value="InterPro"/>
</dbReference>
<reference evidence="3" key="1">
    <citation type="submission" date="2020-05" db="EMBL/GenBank/DDBJ databases">
        <authorList>
            <person name="Chiriac C."/>
            <person name="Salcher M."/>
            <person name="Ghai R."/>
            <person name="Kavagutti S V."/>
        </authorList>
    </citation>
    <scope>NUCLEOTIDE SEQUENCE</scope>
</reference>
<dbReference type="GO" id="GO:0004185">
    <property type="term" value="F:serine-type carboxypeptidase activity"/>
    <property type="evidence" value="ECO:0007669"/>
    <property type="project" value="InterPro"/>
</dbReference>
<dbReference type="PRINTS" id="PR00922">
    <property type="entry name" value="DADACBPTASE3"/>
</dbReference>
<name>A0A6J6B5L7_9ZZZZ</name>
<sequence>MSGYPRQVSKLIRLLIAASAALSLLVVGSVPAQGDTCTPIKKELAAAKLGRLYAYAVDITTGKVLVNVRSNQQTASASVMKTITAAAAIKFIIKPRQVAAALPYRATTSVLTIPEEPGTLVLRGGGDHTLSRVGASSYTTYYLPGAHPAKLRILASEALAALPVGTVITKIVLDDTFFKGPTWNPNWLAYSRTNGDISPITGLMADAGRVNPDLTDKAYSGVRVLDPTAQVGRFFKTRLGAAAKDAKVVKGITPATAIVLVSKESQPIENWIRHALRISDNSETEVIARHTELAMGLPNNYKSVQRMGQRLFASIGVDYKKLVMKDASGLASTNRVTPKLLVALMSAAANPESDIAQLPELMATSGDGGTLGGRFLNYNKATKRYDLVIPNGSIRAKTGYIGSVYSLAGLVTTADAHKIAFAIFAASDKKSGRVVGVGTKTAIDDVVKKLYVCGSTL</sequence>
<organism evidence="3">
    <name type="scientific">freshwater metagenome</name>
    <dbReference type="NCBI Taxonomy" id="449393"/>
    <lineage>
        <taxon>unclassified sequences</taxon>
        <taxon>metagenomes</taxon>
        <taxon>ecological metagenomes</taxon>
    </lineage>
</organism>
<gene>
    <name evidence="3" type="ORF">UFOPK1433_00114</name>
</gene>
<keyword evidence="2" id="KW-0378">Hydrolase</keyword>
<protein>
    <submittedName>
        <fullName evidence="3">Unannotated protein</fullName>
    </submittedName>
</protein>
<evidence type="ECO:0000256" key="2">
    <source>
        <dbReference type="ARBA" id="ARBA00022801"/>
    </source>
</evidence>
<dbReference type="InterPro" id="IPR000667">
    <property type="entry name" value="Peptidase_S13"/>
</dbReference>
<evidence type="ECO:0000313" key="3">
    <source>
        <dbReference type="EMBL" id="CAB4534106.1"/>
    </source>
</evidence>
<accession>A0A6J6B5L7</accession>
<dbReference type="EMBL" id="CAEZSN010000006">
    <property type="protein sequence ID" value="CAB4534106.1"/>
    <property type="molecule type" value="Genomic_DNA"/>
</dbReference>
<dbReference type="GO" id="GO:0000270">
    <property type="term" value="P:peptidoglycan metabolic process"/>
    <property type="evidence" value="ECO:0007669"/>
    <property type="project" value="TreeGrafter"/>
</dbReference>
<dbReference type="InterPro" id="IPR012338">
    <property type="entry name" value="Beta-lactam/transpept-like"/>
</dbReference>
<dbReference type="PANTHER" id="PTHR30023">
    <property type="entry name" value="D-ALANYL-D-ALANINE CARBOXYPEPTIDASE"/>
    <property type="match status" value="1"/>
</dbReference>
<dbReference type="AlphaFoldDB" id="A0A6J6B5L7"/>
<dbReference type="SUPFAM" id="SSF56601">
    <property type="entry name" value="beta-lactamase/transpeptidase-like"/>
    <property type="match status" value="1"/>
</dbReference>